<feature type="transmembrane region" description="Helical" evidence="1">
    <location>
        <begin position="272"/>
        <end position="288"/>
    </location>
</feature>
<feature type="transmembrane region" description="Helical" evidence="1">
    <location>
        <begin position="158"/>
        <end position="176"/>
    </location>
</feature>
<feature type="transmembrane region" description="Helical" evidence="1">
    <location>
        <begin position="72"/>
        <end position="90"/>
    </location>
</feature>
<keyword evidence="3" id="KW-0808">Transferase</keyword>
<dbReference type="InterPro" id="IPR002656">
    <property type="entry name" value="Acyl_transf_3_dom"/>
</dbReference>
<proteinExistence type="predicted"/>
<keyword evidence="1" id="KW-0812">Transmembrane</keyword>
<organism evidence="3 4">
    <name type="scientific">Pseudoduganella chitinolytica</name>
    <dbReference type="NCBI Taxonomy" id="34070"/>
    <lineage>
        <taxon>Bacteria</taxon>
        <taxon>Pseudomonadati</taxon>
        <taxon>Pseudomonadota</taxon>
        <taxon>Betaproteobacteria</taxon>
        <taxon>Burkholderiales</taxon>
        <taxon>Oxalobacteraceae</taxon>
        <taxon>Telluria group</taxon>
        <taxon>Pseudoduganella</taxon>
    </lineage>
</organism>
<dbReference type="InterPro" id="IPR050879">
    <property type="entry name" value="Acyltransferase_3"/>
</dbReference>
<evidence type="ECO:0000256" key="1">
    <source>
        <dbReference type="SAM" id="Phobius"/>
    </source>
</evidence>
<dbReference type="Pfam" id="PF01757">
    <property type="entry name" value="Acyl_transf_3"/>
    <property type="match status" value="1"/>
</dbReference>
<dbReference type="RefSeq" id="WP_277414034.1">
    <property type="nucleotide sequence ID" value="NZ_CP119083.1"/>
</dbReference>
<keyword evidence="1" id="KW-0472">Membrane</keyword>
<gene>
    <name evidence="3" type="ORF">PX653_17535</name>
</gene>
<keyword evidence="4" id="KW-1185">Reference proteome</keyword>
<keyword evidence="1" id="KW-1133">Transmembrane helix</keyword>
<dbReference type="GO" id="GO:0016746">
    <property type="term" value="F:acyltransferase activity"/>
    <property type="evidence" value="ECO:0007669"/>
    <property type="project" value="UniProtKB-KW"/>
</dbReference>
<evidence type="ECO:0000313" key="4">
    <source>
        <dbReference type="Proteomes" id="UP001216510"/>
    </source>
</evidence>
<sequence>MRFTYLDGMRGLGALFVLARHWNALLGLDFSTSYLAVDLFFTLSGFVIAHAYENQLRSGAMLPGDFVRVRIARFYPVYALAVLLCLAVALTKAAAAGQPPALFAEWCVSALCALLFVPFSVTGSAMMFPLNTAFWSLGQEMLVNLLYAGTARLLSDRVLTAIVTVCALLLSATAYATGSIGHGYLSGLPSFLGGSLRAVFGIALGLLLYRQRARLHGLATMLPAWCSLLLVAAMLAVPAPPRHTWLLELAAVFLVFPLAVLMGAAGAPAPGWHGRAMLALGGASYSLYLLHNPFLKLARRVAEVSGDWTRPAVGLLALALVLLCVQVDRRFDQPAARWLRVRLRRKRTLPLASPG</sequence>
<dbReference type="EMBL" id="CP119083">
    <property type="protein sequence ID" value="WEF31256.1"/>
    <property type="molecule type" value="Genomic_DNA"/>
</dbReference>
<feature type="transmembrane region" description="Helical" evidence="1">
    <location>
        <begin position="245"/>
        <end position="265"/>
    </location>
</feature>
<reference evidence="3 4" key="1">
    <citation type="submission" date="2023-02" db="EMBL/GenBank/DDBJ databases">
        <title>Gemone sequence of Telluria chitinolytica ACM 3522T.</title>
        <authorList>
            <person name="Frediansyah A."/>
            <person name="Miess H."/>
            <person name="Gross H."/>
        </authorList>
    </citation>
    <scope>NUCLEOTIDE SEQUENCE [LARGE SCALE GENOMIC DNA]</scope>
    <source>
        <strain evidence="3 4">ACM 3522</strain>
    </source>
</reference>
<dbReference type="PANTHER" id="PTHR23028">
    <property type="entry name" value="ACETYLTRANSFERASE"/>
    <property type="match status" value="1"/>
</dbReference>
<feature type="domain" description="Acyltransferase 3" evidence="2">
    <location>
        <begin position="4"/>
        <end position="324"/>
    </location>
</feature>
<feature type="transmembrane region" description="Helical" evidence="1">
    <location>
        <begin position="221"/>
        <end position="239"/>
    </location>
</feature>
<feature type="transmembrane region" description="Helical" evidence="1">
    <location>
        <begin position="308"/>
        <end position="327"/>
    </location>
</feature>
<name>A0ABY8B689_9BURK</name>
<evidence type="ECO:0000313" key="3">
    <source>
        <dbReference type="EMBL" id="WEF31256.1"/>
    </source>
</evidence>
<accession>A0ABY8B689</accession>
<dbReference type="Proteomes" id="UP001216510">
    <property type="component" value="Chromosome"/>
</dbReference>
<protein>
    <submittedName>
        <fullName evidence="3">Acyltransferase</fullName>
    </submittedName>
</protein>
<evidence type="ECO:0000259" key="2">
    <source>
        <dbReference type="Pfam" id="PF01757"/>
    </source>
</evidence>
<feature type="transmembrane region" description="Helical" evidence="1">
    <location>
        <begin position="188"/>
        <end position="209"/>
    </location>
</feature>
<keyword evidence="3" id="KW-0012">Acyltransferase</keyword>
<dbReference type="PANTHER" id="PTHR23028:SF131">
    <property type="entry name" value="BLR2367 PROTEIN"/>
    <property type="match status" value="1"/>
</dbReference>
<feature type="transmembrane region" description="Helical" evidence="1">
    <location>
        <begin position="34"/>
        <end position="52"/>
    </location>
</feature>